<evidence type="ECO:0000256" key="1">
    <source>
        <dbReference type="SAM" id="MobiDB-lite"/>
    </source>
</evidence>
<feature type="signal peptide" evidence="2">
    <location>
        <begin position="1"/>
        <end position="29"/>
    </location>
</feature>
<feature type="chain" id="PRO_5001511460" evidence="2">
    <location>
        <begin position="30"/>
        <end position="736"/>
    </location>
</feature>
<accession>A0A023B3N1</accession>
<keyword evidence="4" id="KW-1185">Reference proteome</keyword>
<reference evidence="3" key="1">
    <citation type="submission" date="2013-12" db="EMBL/GenBank/DDBJ databases">
        <authorList>
            <person name="Omoto C.K."/>
            <person name="Sibley D."/>
            <person name="Venepally P."/>
            <person name="Hadjithomas M."/>
            <person name="Karamycheva S."/>
            <person name="Brunk B."/>
            <person name="Roos D."/>
            <person name="Caler E."/>
            <person name="Lorenzi H."/>
        </authorList>
    </citation>
    <scope>NUCLEOTIDE SEQUENCE</scope>
</reference>
<dbReference type="VEuPathDB" id="CryptoDB:GNI_109590"/>
<evidence type="ECO:0000313" key="4">
    <source>
        <dbReference type="Proteomes" id="UP000019763"/>
    </source>
</evidence>
<gene>
    <name evidence="3" type="ORF">GNI_109590</name>
</gene>
<name>A0A023B3N1_GRENI</name>
<evidence type="ECO:0000256" key="2">
    <source>
        <dbReference type="SAM" id="SignalP"/>
    </source>
</evidence>
<evidence type="ECO:0000313" key="3">
    <source>
        <dbReference type="EMBL" id="EZG55699.1"/>
    </source>
</evidence>
<feature type="compositionally biased region" description="Basic and acidic residues" evidence="1">
    <location>
        <begin position="463"/>
        <end position="487"/>
    </location>
</feature>
<dbReference type="AlphaFoldDB" id="A0A023B3N1"/>
<dbReference type="RefSeq" id="XP_011131461.1">
    <property type="nucleotide sequence ID" value="XM_011133159.1"/>
</dbReference>
<sequence length="736" mass="83172">MRFVKSKRCGFPIVRMLLSLPPVVPLVEAYNLHASSPVTLVAQLEAVMGLSKGWDPAVTTDVGRRVWLELAPAKTWGTVIAAVSECDFFRRVGRPWLELATILTTYLESPVDKVLGPALAGVRARLQPAFWTARHPQRKMEVWLLASFLQCLEPLYPRKTPLDLFSGHVWSVIQQNLGFVSGEGFEHAFDGLLDFRTYRARAPNSNPRSNPMQRLRRCRLLSAAEFGRVDGDDGSRSFFEQRLATRVAHKLRRPGRGDPPGAAVWTGVFDHGRAAEALFNLFSVEQRQKLRRLIEGRLEGTHDPDGPHHRKKGLDQERHLPDPFCPQLTLCHIDFLELAAAICRFVRYPFGRLGVWAQPLLDTAGHSKHAKLLMDVWTTACLLQYSGIESEILHQFCEHTLNFHPLKTLYKFDCYQVLHSGVTKFVRRTLGGYNMRQRLLNVNESNRLVPLDKFFSRNRLKRAQETKRQLGRDENLSQEMETDHDPDGEMEQEVDPDQVDPDQVDPDQVDPDQVDPDQVDPDQVDPDQVDPDQVDPDQVDPDQVDPDQGGPGQAGHEQAGGHLTAREAAVKCLEEEYMAGNGSGPQREAVPLLLYLLRARDGEGFVLTDEKLADVQQYLNKGRVGDTEVVDAMYYLTTVPGGRWTSEQRQWGLMAHLLEFFQVPPAPLAEFMLGTWSWASIIETWTQVDPRILTKPLPAHVASIVSRQRQKKILVDGLIRAASRARAPERGYQFLT</sequence>
<feature type="compositionally biased region" description="Acidic residues" evidence="1">
    <location>
        <begin position="488"/>
        <end position="545"/>
    </location>
</feature>
<dbReference type="Proteomes" id="UP000019763">
    <property type="component" value="Unassembled WGS sequence"/>
</dbReference>
<keyword evidence="2" id="KW-0732">Signal</keyword>
<proteinExistence type="predicted"/>
<comment type="caution">
    <text evidence="3">The sequence shown here is derived from an EMBL/GenBank/DDBJ whole genome shotgun (WGS) entry which is preliminary data.</text>
</comment>
<dbReference type="eggNOG" id="ENOG502SFBP">
    <property type="taxonomic scope" value="Eukaryota"/>
</dbReference>
<organism evidence="3 4">
    <name type="scientific">Gregarina niphandrodes</name>
    <name type="common">Septate eugregarine</name>
    <dbReference type="NCBI Taxonomy" id="110365"/>
    <lineage>
        <taxon>Eukaryota</taxon>
        <taxon>Sar</taxon>
        <taxon>Alveolata</taxon>
        <taxon>Apicomplexa</taxon>
        <taxon>Conoidasida</taxon>
        <taxon>Gregarinasina</taxon>
        <taxon>Eugregarinorida</taxon>
        <taxon>Gregarinidae</taxon>
        <taxon>Gregarina</taxon>
    </lineage>
</organism>
<feature type="region of interest" description="Disordered" evidence="1">
    <location>
        <begin position="463"/>
        <end position="563"/>
    </location>
</feature>
<dbReference type="EMBL" id="AFNH02000818">
    <property type="protein sequence ID" value="EZG55699.1"/>
    <property type="molecule type" value="Genomic_DNA"/>
</dbReference>
<protein>
    <submittedName>
        <fullName evidence="3">Uncharacterized protein</fullName>
    </submittedName>
</protein>
<dbReference type="GeneID" id="22913881"/>